<proteinExistence type="predicted"/>
<organism evidence="2 3">
    <name type="scientific">Phytophthora fragariaefolia</name>
    <dbReference type="NCBI Taxonomy" id="1490495"/>
    <lineage>
        <taxon>Eukaryota</taxon>
        <taxon>Sar</taxon>
        <taxon>Stramenopiles</taxon>
        <taxon>Oomycota</taxon>
        <taxon>Peronosporomycetes</taxon>
        <taxon>Peronosporales</taxon>
        <taxon>Peronosporaceae</taxon>
        <taxon>Phytophthora</taxon>
    </lineage>
</organism>
<feature type="transmembrane region" description="Helical" evidence="1">
    <location>
        <begin position="269"/>
        <end position="287"/>
    </location>
</feature>
<gene>
    <name evidence="2" type="ORF">Pfra01_001785500</name>
</gene>
<name>A0A9W6XXJ5_9STRA</name>
<dbReference type="Proteomes" id="UP001165121">
    <property type="component" value="Unassembled WGS sequence"/>
</dbReference>
<feature type="transmembrane region" description="Helical" evidence="1">
    <location>
        <begin position="32"/>
        <end position="51"/>
    </location>
</feature>
<evidence type="ECO:0000256" key="1">
    <source>
        <dbReference type="SAM" id="Phobius"/>
    </source>
</evidence>
<feature type="transmembrane region" description="Helical" evidence="1">
    <location>
        <begin position="333"/>
        <end position="354"/>
    </location>
</feature>
<keyword evidence="3" id="KW-1185">Reference proteome</keyword>
<dbReference type="AlphaFoldDB" id="A0A9W6XXJ5"/>
<dbReference type="OrthoDB" id="107248at2759"/>
<keyword evidence="1" id="KW-0472">Membrane</keyword>
<keyword evidence="1" id="KW-0812">Transmembrane</keyword>
<sequence>MKPVRVHSIVGYSQEQKPAPMHRRITARRVPIAAWFCAGVLPLLLQIRSYLKFMTPHKISETLVVPSDKQGETQNLEMRCPMQELYIAQVYWNIKATEYREIEPGRLCHFVFPQYNIHGNYLLVATKTKASSTTPISCVNDSYLIEYYFYHGSIGYYAYYEEAEGTYCALDKRAYVSVRGLGTYDSNGLKLIEDTGDGSYRKSYWYSIFCGIWLVYRIIQMRRSYISCKRYGGRCEFMGAPISRRVAVVYAQENMRLTAHGATNYHRAVMLYLLIEGLMSDLFMLIAQDGILVKIQYVSLGYNLSGVLLLVYEMIENTKWLSEKWRVFFKRLIFSYESSMIGELLSVIGLNHYITTLNRSSLSDSKPTTASASYCIWSLVGHECIVLGLVAYIILVRALWAFIYVIWRHRTLAVFFAPCSVDTTLALRNKMTMLGGYHWEDEKLYYTAEALMAFGLLKMEEEDGSEFVVLHKLHWLEVPTDNLFVVGFVAGEGIGACEERPCSGMVSFFDHIVGGDSNHMAARRSLFIRVRNKVAGEPKSLNILPSY</sequence>
<dbReference type="EMBL" id="BSXT01002147">
    <property type="protein sequence ID" value="GMF47378.1"/>
    <property type="molecule type" value="Genomic_DNA"/>
</dbReference>
<reference evidence="2" key="1">
    <citation type="submission" date="2023-04" db="EMBL/GenBank/DDBJ databases">
        <title>Phytophthora fragariaefolia NBRC 109709.</title>
        <authorList>
            <person name="Ichikawa N."/>
            <person name="Sato H."/>
            <person name="Tonouchi N."/>
        </authorList>
    </citation>
    <scope>NUCLEOTIDE SEQUENCE</scope>
    <source>
        <strain evidence="2">NBRC 109709</strain>
    </source>
</reference>
<feature type="transmembrane region" description="Helical" evidence="1">
    <location>
        <begin position="293"/>
        <end position="312"/>
    </location>
</feature>
<keyword evidence="1" id="KW-1133">Transmembrane helix</keyword>
<protein>
    <submittedName>
        <fullName evidence="2">Unnamed protein product</fullName>
    </submittedName>
</protein>
<evidence type="ECO:0000313" key="2">
    <source>
        <dbReference type="EMBL" id="GMF47378.1"/>
    </source>
</evidence>
<comment type="caution">
    <text evidence="2">The sequence shown here is derived from an EMBL/GenBank/DDBJ whole genome shotgun (WGS) entry which is preliminary data.</text>
</comment>
<evidence type="ECO:0000313" key="3">
    <source>
        <dbReference type="Proteomes" id="UP001165121"/>
    </source>
</evidence>
<accession>A0A9W6XXJ5</accession>
<feature type="transmembrane region" description="Helical" evidence="1">
    <location>
        <begin position="385"/>
        <end position="407"/>
    </location>
</feature>
<feature type="transmembrane region" description="Helical" evidence="1">
    <location>
        <begin position="203"/>
        <end position="219"/>
    </location>
</feature>